<reference evidence="1 2" key="1">
    <citation type="submission" date="2019-10" db="EMBL/GenBank/DDBJ databases">
        <title>Whole genome shotgun sequence of Acrocarpospora corrugata NBRC 13972.</title>
        <authorList>
            <person name="Ichikawa N."/>
            <person name="Kimura A."/>
            <person name="Kitahashi Y."/>
            <person name="Komaki H."/>
            <person name="Oguchi A."/>
        </authorList>
    </citation>
    <scope>NUCLEOTIDE SEQUENCE [LARGE SCALE GENOMIC DNA]</scope>
    <source>
        <strain evidence="1 2">NBRC 13972</strain>
    </source>
</reference>
<name>A0A5M3VVJ9_9ACTN</name>
<protein>
    <submittedName>
        <fullName evidence="1">Uncharacterized protein</fullName>
    </submittedName>
</protein>
<keyword evidence="2" id="KW-1185">Reference proteome</keyword>
<gene>
    <name evidence="1" type="ORF">Acor_28910</name>
</gene>
<organism evidence="1 2">
    <name type="scientific">Acrocarpospora corrugata</name>
    <dbReference type="NCBI Taxonomy" id="35763"/>
    <lineage>
        <taxon>Bacteria</taxon>
        <taxon>Bacillati</taxon>
        <taxon>Actinomycetota</taxon>
        <taxon>Actinomycetes</taxon>
        <taxon>Streptosporangiales</taxon>
        <taxon>Streptosporangiaceae</taxon>
        <taxon>Acrocarpospora</taxon>
    </lineage>
</organism>
<dbReference type="EMBL" id="BLAD01000047">
    <property type="protein sequence ID" value="GES00827.1"/>
    <property type="molecule type" value="Genomic_DNA"/>
</dbReference>
<dbReference type="AlphaFoldDB" id="A0A5M3VVJ9"/>
<evidence type="ECO:0000313" key="2">
    <source>
        <dbReference type="Proteomes" id="UP000334990"/>
    </source>
</evidence>
<dbReference type="RefSeq" id="WP_218034278.1">
    <property type="nucleotide sequence ID" value="NZ_BAAABN010000047.1"/>
</dbReference>
<proteinExistence type="predicted"/>
<sequence length="56" mass="6044">MGERSPIRPGYAVVVPAAPTHVRAVRQFVLDPLTAADQQALARIAAKLRIRPVDLA</sequence>
<evidence type="ECO:0000313" key="1">
    <source>
        <dbReference type="EMBL" id="GES00827.1"/>
    </source>
</evidence>
<comment type="caution">
    <text evidence="1">The sequence shown here is derived from an EMBL/GenBank/DDBJ whole genome shotgun (WGS) entry which is preliminary data.</text>
</comment>
<dbReference type="Proteomes" id="UP000334990">
    <property type="component" value="Unassembled WGS sequence"/>
</dbReference>
<accession>A0A5M3VVJ9</accession>